<dbReference type="PROSITE" id="PS51186">
    <property type="entry name" value="GNAT"/>
    <property type="match status" value="1"/>
</dbReference>
<dbReference type="SUPFAM" id="SSF55729">
    <property type="entry name" value="Acyl-CoA N-acyltransferases (Nat)"/>
    <property type="match status" value="1"/>
</dbReference>
<reference evidence="2" key="1">
    <citation type="submission" date="2022-07" db="EMBL/GenBank/DDBJ databases">
        <title>Genome Sequence of Physisporinus lineatus.</title>
        <authorList>
            <person name="Buettner E."/>
        </authorList>
    </citation>
    <scope>NUCLEOTIDE SEQUENCE</scope>
    <source>
        <strain evidence="2">VT162</strain>
    </source>
</reference>
<keyword evidence="3" id="KW-1185">Reference proteome</keyword>
<dbReference type="Pfam" id="PF13302">
    <property type="entry name" value="Acetyltransf_3"/>
    <property type="match status" value="1"/>
</dbReference>
<accession>A0AAD5YEQ2</accession>
<name>A0AAD5YEQ2_9APHY</name>
<dbReference type="Proteomes" id="UP001212997">
    <property type="component" value="Unassembled WGS sequence"/>
</dbReference>
<dbReference type="Gene3D" id="3.40.630.30">
    <property type="match status" value="1"/>
</dbReference>
<feature type="domain" description="N-acetyltransferase" evidence="1">
    <location>
        <begin position="70"/>
        <end position="219"/>
    </location>
</feature>
<dbReference type="InterPro" id="IPR051908">
    <property type="entry name" value="Ribosomal_N-acetyltransferase"/>
</dbReference>
<dbReference type="EMBL" id="JANAWD010000132">
    <property type="protein sequence ID" value="KAJ3486085.1"/>
    <property type="molecule type" value="Genomic_DNA"/>
</dbReference>
<dbReference type="GO" id="GO:0008999">
    <property type="term" value="F:protein-N-terminal-alanine acetyltransferase activity"/>
    <property type="evidence" value="ECO:0007669"/>
    <property type="project" value="TreeGrafter"/>
</dbReference>
<protein>
    <recommendedName>
        <fullName evidence="1">N-acetyltransferase domain-containing protein</fullName>
    </recommendedName>
</protein>
<evidence type="ECO:0000259" key="1">
    <source>
        <dbReference type="PROSITE" id="PS51186"/>
    </source>
</evidence>
<dbReference type="InterPro" id="IPR016181">
    <property type="entry name" value="Acyl_CoA_acyltransferase"/>
</dbReference>
<dbReference type="PANTHER" id="PTHR43441:SF5">
    <property type="entry name" value="FAMILY ACETYLTRANSFERASE, PUTATIVE-RELATED"/>
    <property type="match status" value="1"/>
</dbReference>
<dbReference type="AlphaFoldDB" id="A0AAD5YEQ2"/>
<sequence length="264" mass="30099">MSWVNNYKPPSPPDVLPESELFGPTPYDVNFGFPIHQESLETERVKLVPFIPSIHGQHYWDVTSKNLSVWRFYPFIHPSFEATFTFFERHIRQNPAWAIFAIIDKTKPDPEHPEFEGGSLAGVIGLLDTSTTNLSTEIGHVLVFPEFQKTHVASNAVGVLMKYCLDMPTASPPGLGLRRVSWRAHSKNLASKGLAEKMGFRMEGVIRWHWVLPEALATDGDKQWREGDPFYGKAGRHTNELSVCWDDWENGVRELVQSKIDRRV</sequence>
<dbReference type="PANTHER" id="PTHR43441">
    <property type="entry name" value="RIBOSOMAL-PROTEIN-SERINE ACETYLTRANSFERASE"/>
    <property type="match status" value="1"/>
</dbReference>
<comment type="caution">
    <text evidence="2">The sequence shown here is derived from an EMBL/GenBank/DDBJ whole genome shotgun (WGS) entry which is preliminary data.</text>
</comment>
<gene>
    <name evidence="2" type="ORF">NLI96_g4479</name>
</gene>
<organism evidence="2 3">
    <name type="scientific">Meripilus lineatus</name>
    <dbReference type="NCBI Taxonomy" id="2056292"/>
    <lineage>
        <taxon>Eukaryota</taxon>
        <taxon>Fungi</taxon>
        <taxon>Dikarya</taxon>
        <taxon>Basidiomycota</taxon>
        <taxon>Agaricomycotina</taxon>
        <taxon>Agaricomycetes</taxon>
        <taxon>Polyporales</taxon>
        <taxon>Meripilaceae</taxon>
        <taxon>Meripilus</taxon>
    </lineage>
</organism>
<evidence type="ECO:0000313" key="3">
    <source>
        <dbReference type="Proteomes" id="UP001212997"/>
    </source>
</evidence>
<proteinExistence type="predicted"/>
<dbReference type="GO" id="GO:1990189">
    <property type="term" value="F:protein N-terminal-serine acetyltransferase activity"/>
    <property type="evidence" value="ECO:0007669"/>
    <property type="project" value="TreeGrafter"/>
</dbReference>
<dbReference type="InterPro" id="IPR000182">
    <property type="entry name" value="GNAT_dom"/>
</dbReference>
<evidence type="ECO:0000313" key="2">
    <source>
        <dbReference type="EMBL" id="KAJ3486085.1"/>
    </source>
</evidence>